<protein>
    <submittedName>
        <fullName evidence="2">Uncharacterized protein</fullName>
    </submittedName>
</protein>
<feature type="transmembrane region" description="Helical" evidence="1">
    <location>
        <begin position="55"/>
        <end position="79"/>
    </location>
</feature>
<evidence type="ECO:0000313" key="2">
    <source>
        <dbReference type="EMBL" id="RTY56509.1"/>
    </source>
</evidence>
<organism evidence="2 3">
    <name type="scientific">Shigella sonnei</name>
    <dbReference type="NCBI Taxonomy" id="624"/>
    <lineage>
        <taxon>Bacteria</taxon>
        <taxon>Pseudomonadati</taxon>
        <taxon>Pseudomonadota</taxon>
        <taxon>Gammaproteobacteria</taxon>
        <taxon>Enterobacterales</taxon>
        <taxon>Enterobacteriaceae</taxon>
        <taxon>Shigella</taxon>
    </lineage>
</organism>
<dbReference type="AlphaFoldDB" id="A0A8B3KQI5"/>
<evidence type="ECO:0000313" key="3">
    <source>
        <dbReference type="Proteomes" id="UP000267101"/>
    </source>
</evidence>
<keyword evidence="1" id="KW-0472">Membrane</keyword>
<feature type="transmembrane region" description="Helical" evidence="1">
    <location>
        <begin position="29"/>
        <end position="49"/>
    </location>
</feature>
<sequence>MLPSETMIWQPEFTDKTLSRKTGAVQRFILKKYLMIKIIQLLFVINFLFCKNLTLYQFTAICLSVGYAQNNIILMGYIVELVTPYLNRLINEEPSYAIYKASDT</sequence>
<evidence type="ECO:0000256" key="1">
    <source>
        <dbReference type="SAM" id="Phobius"/>
    </source>
</evidence>
<accession>A0A8B3KQI5</accession>
<dbReference type="EMBL" id="RXYT01000001">
    <property type="protein sequence ID" value="RTY56509.1"/>
    <property type="molecule type" value="Genomic_DNA"/>
</dbReference>
<name>A0A8B3KQI5_SHISO</name>
<reference evidence="2 3" key="1">
    <citation type="submission" date="2018-12" db="EMBL/GenBank/DDBJ databases">
        <title>Na.</title>
        <authorList>
            <person name="Fouts D.E."/>
            <person name="Sutton G."/>
            <person name="Singh I."/>
            <person name="Nguyen K."/>
        </authorList>
    </citation>
    <scope>NUCLEOTIDE SEQUENCE [LARGE SCALE GENOMIC DNA]</scope>
    <source>
        <strain evidence="2 3">AP274</strain>
    </source>
</reference>
<proteinExistence type="predicted"/>
<dbReference type="Proteomes" id="UP000267101">
    <property type="component" value="Unassembled WGS sequence"/>
</dbReference>
<keyword evidence="1" id="KW-1133">Transmembrane helix</keyword>
<keyword evidence="1" id="KW-0812">Transmembrane</keyword>
<gene>
    <name evidence="2" type="ORF">EKS37_00075</name>
</gene>
<comment type="caution">
    <text evidence="2">The sequence shown here is derived from an EMBL/GenBank/DDBJ whole genome shotgun (WGS) entry which is preliminary data.</text>
</comment>